<evidence type="ECO:0000256" key="7">
    <source>
        <dbReference type="ARBA" id="ARBA00038889"/>
    </source>
</evidence>
<evidence type="ECO:0000256" key="1">
    <source>
        <dbReference type="ARBA" id="ARBA00005871"/>
    </source>
</evidence>
<dbReference type="PANTHER" id="PTHR21240:SF29">
    <property type="entry name" value="AMIDOHYDROLASE-RELATED DOMAIN-CONTAINING PROTEIN"/>
    <property type="match status" value="1"/>
</dbReference>
<dbReference type="EMBL" id="JAFEKC020000009">
    <property type="protein sequence ID" value="KAK0513042.1"/>
    <property type="molecule type" value="Genomic_DNA"/>
</dbReference>
<name>A0AA39V297_9LECA</name>
<comment type="similarity">
    <text evidence="1">Belongs to the metallo-dependent hydrolases superfamily. ACMSD family.</text>
</comment>
<keyword evidence="4" id="KW-0862">Zinc</keyword>
<dbReference type="GO" id="GO:0005829">
    <property type="term" value="C:cytosol"/>
    <property type="evidence" value="ECO:0007669"/>
    <property type="project" value="TreeGrafter"/>
</dbReference>
<keyword evidence="11" id="KW-1185">Reference proteome</keyword>
<evidence type="ECO:0000256" key="5">
    <source>
        <dbReference type="ARBA" id="ARBA00023239"/>
    </source>
</evidence>
<dbReference type="EC" id="4.1.1.52" evidence="7"/>
<dbReference type="GO" id="GO:0016787">
    <property type="term" value="F:hydrolase activity"/>
    <property type="evidence" value="ECO:0007669"/>
    <property type="project" value="InterPro"/>
</dbReference>
<evidence type="ECO:0000256" key="2">
    <source>
        <dbReference type="ARBA" id="ARBA00022723"/>
    </source>
</evidence>
<keyword evidence="3 8" id="KW-0210">Decarboxylase</keyword>
<evidence type="ECO:0000313" key="11">
    <source>
        <dbReference type="Proteomes" id="UP001166286"/>
    </source>
</evidence>
<dbReference type="Pfam" id="PF04909">
    <property type="entry name" value="Amidohydro_2"/>
    <property type="match status" value="1"/>
</dbReference>
<feature type="domain" description="Amidohydrolase-related" evidence="9">
    <location>
        <begin position="6"/>
        <end position="339"/>
    </location>
</feature>
<dbReference type="InterPro" id="IPR006680">
    <property type="entry name" value="Amidohydro-rel"/>
</dbReference>
<evidence type="ECO:0000256" key="6">
    <source>
        <dbReference type="ARBA" id="ARBA00036832"/>
    </source>
</evidence>
<comment type="caution">
    <text evidence="10">The sequence shown here is derived from an EMBL/GenBank/DDBJ whole genome shotgun (WGS) entry which is preliminary data.</text>
</comment>
<dbReference type="SUPFAM" id="SSF51556">
    <property type="entry name" value="Metallo-dependent hydrolases"/>
    <property type="match status" value="1"/>
</dbReference>
<sequence length="345" mass="37887">MANGKIDVHAHFITSTYRKALLEHGYAKPDGMPGIPRWSEESHLAFMNSYGIAKSIISVSSPGTNITSNRGLNQNLTRESNEYAAHVKARYPDRFGYFASLPLPDISASLAEIKHVLDGPLKADGIILLSNASGFYLGDPHLRPILAELDSRKAVVFVHPTGTCCQANLQDSSASESPAYSSPLASAYPDPVFEFFFDSGRSILDMIMTGTACRFSQIRWIITHCGGALASLLDRVIQMASLGLPLASGRDPLPVSEAQIRAIIAEQFWFDLAGNPIPNQVDAILRFTSRQQLLFGTDVPWMPFEVVGEVVQRMERDLPDCVGKEHSDPIFRGNAEQLLLKQVEN</sequence>
<dbReference type="GO" id="GO:0019748">
    <property type="term" value="P:secondary metabolic process"/>
    <property type="evidence" value="ECO:0007669"/>
    <property type="project" value="TreeGrafter"/>
</dbReference>
<accession>A0AA39V297</accession>
<dbReference type="GO" id="GO:0046872">
    <property type="term" value="F:metal ion binding"/>
    <property type="evidence" value="ECO:0007669"/>
    <property type="project" value="UniProtKB-KW"/>
</dbReference>
<evidence type="ECO:0000259" key="9">
    <source>
        <dbReference type="Pfam" id="PF04909"/>
    </source>
</evidence>
<proteinExistence type="inferred from homology"/>
<evidence type="ECO:0000256" key="4">
    <source>
        <dbReference type="ARBA" id="ARBA00022833"/>
    </source>
</evidence>
<gene>
    <name evidence="10" type="ORF">JMJ35_005059</name>
</gene>
<dbReference type="AlphaFoldDB" id="A0AA39V297"/>
<evidence type="ECO:0000256" key="3">
    <source>
        <dbReference type="ARBA" id="ARBA00022793"/>
    </source>
</evidence>
<comment type="catalytic activity">
    <reaction evidence="6">
        <text>6-methylsalicylate + H(+) = 3-methylphenol + CO2</text>
        <dbReference type="Rhea" id="RHEA:23112"/>
        <dbReference type="ChEBI" id="CHEBI:15378"/>
        <dbReference type="ChEBI" id="CHEBI:16526"/>
        <dbReference type="ChEBI" id="CHEBI:17231"/>
        <dbReference type="ChEBI" id="CHEBI:36658"/>
        <dbReference type="EC" id="4.1.1.52"/>
    </reaction>
    <physiologicalReaction direction="left-to-right" evidence="6">
        <dbReference type="Rhea" id="RHEA:23113"/>
    </physiologicalReaction>
</comment>
<keyword evidence="5 8" id="KW-0456">Lyase</keyword>
<dbReference type="Gene3D" id="3.20.20.140">
    <property type="entry name" value="Metal-dependent hydrolases"/>
    <property type="match status" value="1"/>
</dbReference>
<dbReference type="InterPro" id="IPR032465">
    <property type="entry name" value="ACMSD"/>
</dbReference>
<protein>
    <recommendedName>
        <fullName evidence="7">6-methylsalicylate decarboxylase</fullName>
        <ecNumber evidence="7">4.1.1.52</ecNumber>
    </recommendedName>
</protein>
<dbReference type="InterPro" id="IPR032466">
    <property type="entry name" value="Metal_Hydrolase"/>
</dbReference>
<dbReference type="Proteomes" id="UP001166286">
    <property type="component" value="Unassembled WGS sequence"/>
</dbReference>
<reference evidence="10" key="1">
    <citation type="submission" date="2023-03" db="EMBL/GenBank/DDBJ databases">
        <title>Complete genome of Cladonia borealis.</title>
        <authorList>
            <person name="Park H."/>
        </authorList>
    </citation>
    <scope>NUCLEOTIDE SEQUENCE</scope>
    <source>
        <strain evidence="10">ANT050790</strain>
    </source>
</reference>
<evidence type="ECO:0000313" key="10">
    <source>
        <dbReference type="EMBL" id="KAK0513042.1"/>
    </source>
</evidence>
<keyword evidence="2" id="KW-0479">Metal-binding</keyword>
<dbReference type="GO" id="GO:0047596">
    <property type="term" value="F:6-methylsalicylate decarboxylase activity"/>
    <property type="evidence" value="ECO:0007669"/>
    <property type="project" value="UniProtKB-EC"/>
</dbReference>
<dbReference type="PANTHER" id="PTHR21240">
    <property type="entry name" value="2-AMINO-3-CARBOXYLMUCONATE-6-SEMIALDEHYDE DECARBOXYLASE"/>
    <property type="match status" value="1"/>
</dbReference>
<evidence type="ECO:0000256" key="8">
    <source>
        <dbReference type="RuleBase" id="RU366045"/>
    </source>
</evidence>
<organism evidence="10 11">
    <name type="scientific">Cladonia borealis</name>
    <dbReference type="NCBI Taxonomy" id="184061"/>
    <lineage>
        <taxon>Eukaryota</taxon>
        <taxon>Fungi</taxon>
        <taxon>Dikarya</taxon>
        <taxon>Ascomycota</taxon>
        <taxon>Pezizomycotina</taxon>
        <taxon>Lecanoromycetes</taxon>
        <taxon>OSLEUM clade</taxon>
        <taxon>Lecanoromycetidae</taxon>
        <taxon>Lecanorales</taxon>
        <taxon>Lecanorineae</taxon>
        <taxon>Cladoniaceae</taxon>
        <taxon>Cladonia</taxon>
    </lineage>
</organism>